<sequence length="87" mass="9579">MSAGFDSAVILSLINNISCPISSSSCFKSSVLAAAFSNALHFCSKQRLVLQFPSLSMRLRPKRTCSGVEVFGGFHIKQQKFSFFIVR</sequence>
<comment type="caution">
    <text evidence="1">The sequence shown here is derived from an EMBL/GenBank/DDBJ whole genome shotgun (WGS) entry which is preliminary data.</text>
</comment>
<dbReference type="EMBL" id="CABITT030000002">
    <property type="protein sequence ID" value="VVA94493.1"/>
    <property type="molecule type" value="Genomic_DNA"/>
</dbReference>
<reference evidence="1" key="1">
    <citation type="submission" date="2019-07" db="EMBL/GenBank/DDBJ databases">
        <authorList>
            <person name="Dittberner H."/>
        </authorList>
    </citation>
    <scope>NUCLEOTIDE SEQUENCE [LARGE SCALE GENOMIC DNA]</scope>
</reference>
<dbReference type="AlphaFoldDB" id="A0A565AZJ5"/>
<evidence type="ECO:0000313" key="1">
    <source>
        <dbReference type="EMBL" id="VVA94493.1"/>
    </source>
</evidence>
<proteinExistence type="predicted"/>
<name>A0A565AZJ5_9BRAS</name>
<dbReference type="OrthoDB" id="1714680at2759"/>
<organism evidence="1 2">
    <name type="scientific">Arabis nemorensis</name>
    <dbReference type="NCBI Taxonomy" id="586526"/>
    <lineage>
        <taxon>Eukaryota</taxon>
        <taxon>Viridiplantae</taxon>
        <taxon>Streptophyta</taxon>
        <taxon>Embryophyta</taxon>
        <taxon>Tracheophyta</taxon>
        <taxon>Spermatophyta</taxon>
        <taxon>Magnoliopsida</taxon>
        <taxon>eudicotyledons</taxon>
        <taxon>Gunneridae</taxon>
        <taxon>Pentapetalae</taxon>
        <taxon>rosids</taxon>
        <taxon>malvids</taxon>
        <taxon>Brassicales</taxon>
        <taxon>Brassicaceae</taxon>
        <taxon>Arabideae</taxon>
        <taxon>Arabis</taxon>
    </lineage>
</organism>
<protein>
    <submittedName>
        <fullName evidence="1">Uncharacterized protein</fullName>
    </submittedName>
</protein>
<evidence type="ECO:0000313" key="2">
    <source>
        <dbReference type="Proteomes" id="UP000489600"/>
    </source>
</evidence>
<gene>
    <name evidence="1" type="ORF">ANE_LOCUS4938</name>
</gene>
<accession>A0A565AZJ5</accession>
<keyword evidence="2" id="KW-1185">Reference proteome</keyword>
<dbReference type="Proteomes" id="UP000489600">
    <property type="component" value="Unassembled WGS sequence"/>
</dbReference>